<gene>
    <name evidence="2" type="ORF">BRADI_3g34278v3</name>
</gene>
<accession>A0A2K2D112</accession>
<dbReference type="EnsemblPlants" id="PNT67962">
    <property type="protein sequence ID" value="PNT67962"/>
    <property type="gene ID" value="BRADI_3g34278v3"/>
</dbReference>
<evidence type="ECO:0000256" key="1">
    <source>
        <dbReference type="SAM" id="MobiDB-lite"/>
    </source>
</evidence>
<name>A0A2K2D112_BRADI</name>
<reference evidence="2" key="2">
    <citation type="submission" date="2017-06" db="EMBL/GenBank/DDBJ databases">
        <title>WGS assembly of Brachypodium distachyon.</title>
        <authorList>
            <consortium name="The International Brachypodium Initiative"/>
            <person name="Lucas S."/>
            <person name="Harmon-Smith M."/>
            <person name="Lail K."/>
            <person name="Tice H."/>
            <person name="Grimwood J."/>
            <person name="Bruce D."/>
            <person name="Barry K."/>
            <person name="Shu S."/>
            <person name="Lindquist E."/>
            <person name="Wang M."/>
            <person name="Pitluck S."/>
            <person name="Vogel J.P."/>
            <person name="Garvin D.F."/>
            <person name="Mockler T.C."/>
            <person name="Schmutz J."/>
            <person name="Rokhsar D."/>
            <person name="Bevan M.W."/>
        </authorList>
    </citation>
    <scope>NUCLEOTIDE SEQUENCE</scope>
    <source>
        <strain evidence="2">Bd21</strain>
    </source>
</reference>
<dbReference type="AlphaFoldDB" id="A0A2K2D112"/>
<dbReference type="Proteomes" id="UP000008810">
    <property type="component" value="Chromosome 3"/>
</dbReference>
<protein>
    <submittedName>
        <fullName evidence="2 3">Uncharacterized protein</fullName>
    </submittedName>
</protein>
<evidence type="ECO:0000313" key="3">
    <source>
        <dbReference type="EnsemblPlants" id="PNT67962"/>
    </source>
</evidence>
<dbReference type="InParanoid" id="A0A2K2D112"/>
<dbReference type="EMBL" id="CM000882">
    <property type="protein sequence ID" value="PNT67962.1"/>
    <property type="molecule type" value="Genomic_DNA"/>
</dbReference>
<feature type="compositionally biased region" description="Basic and acidic residues" evidence="1">
    <location>
        <begin position="158"/>
        <end position="175"/>
    </location>
</feature>
<organism evidence="2">
    <name type="scientific">Brachypodium distachyon</name>
    <name type="common">Purple false brome</name>
    <name type="synonym">Trachynia distachya</name>
    <dbReference type="NCBI Taxonomy" id="15368"/>
    <lineage>
        <taxon>Eukaryota</taxon>
        <taxon>Viridiplantae</taxon>
        <taxon>Streptophyta</taxon>
        <taxon>Embryophyta</taxon>
        <taxon>Tracheophyta</taxon>
        <taxon>Spermatophyta</taxon>
        <taxon>Magnoliopsida</taxon>
        <taxon>Liliopsida</taxon>
        <taxon>Poales</taxon>
        <taxon>Poaceae</taxon>
        <taxon>BOP clade</taxon>
        <taxon>Pooideae</taxon>
        <taxon>Stipodae</taxon>
        <taxon>Brachypodieae</taxon>
        <taxon>Brachypodium</taxon>
    </lineage>
</organism>
<evidence type="ECO:0000313" key="2">
    <source>
        <dbReference type="EMBL" id="PNT67962.1"/>
    </source>
</evidence>
<feature type="region of interest" description="Disordered" evidence="1">
    <location>
        <begin position="26"/>
        <end position="73"/>
    </location>
</feature>
<dbReference type="Gramene" id="PNT67962">
    <property type="protein sequence ID" value="PNT67962"/>
    <property type="gene ID" value="BRADI_3g34278v3"/>
</dbReference>
<reference evidence="3" key="3">
    <citation type="submission" date="2018-08" db="UniProtKB">
        <authorList>
            <consortium name="EnsemblPlants"/>
        </authorList>
    </citation>
    <scope>IDENTIFICATION</scope>
    <source>
        <strain evidence="3">cv. Bd21</strain>
    </source>
</reference>
<proteinExistence type="predicted"/>
<sequence>MVATAAARTAADRDCARGWCGRSEHCDGELRGGRSRGTGGGRRWRRSRSAAARGAKGSGGRCEDRGGGARGGRWRRAALRTAAGMASDGQPQAWRATVRMGAAAAARTAPASRAVGRRRWHEARSTAAAMESGAALRTGVARSAKDIGGHGSSAGAGGRRDREKEKKREKVVFLM</sequence>
<keyword evidence="4" id="KW-1185">Reference proteome</keyword>
<feature type="region of interest" description="Disordered" evidence="1">
    <location>
        <begin position="109"/>
        <end position="175"/>
    </location>
</feature>
<reference evidence="2 3" key="1">
    <citation type="journal article" date="2010" name="Nature">
        <title>Genome sequencing and analysis of the model grass Brachypodium distachyon.</title>
        <authorList>
            <consortium name="International Brachypodium Initiative"/>
        </authorList>
    </citation>
    <scope>NUCLEOTIDE SEQUENCE [LARGE SCALE GENOMIC DNA]</scope>
    <source>
        <strain evidence="2 3">Bd21</strain>
    </source>
</reference>
<evidence type="ECO:0000313" key="4">
    <source>
        <dbReference type="Proteomes" id="UP000008810"/>
    </source>
</evidence>